<dbReference type="EMBL" id="SDEE01000204">
    <property type="protein sequence ID" value="RXW19398.1"/>
    <property type="molecule type" value="Genomic_DNA"/>
</dbReference>
<dbReference type="PROSITE" id="PS50850">
    <property type="entry name" value="MFS"/>
    <property type="match status" value="1"/>
</dbReference>
<dbReference type="InterPro" id="IPR019953">
    <property type="entry name" value="OHR"/>
</dbReference>
<accession>A0A4V1Q3Q4</accession>
<keyword evidence="8" id="KW-0747">Spliceosome</keyword>
<dbReference type="GO" id="GO:0005681">
    <property type="term" value="C:spliceosomal complex"/>
    <property type="evidence" value="ECO:0007669"/>
    <property type="project" value="UniProtKB-KW"/>
</dbReference>
<feature type="transmembrane region" description="Helical" evidence="17">
    <location>
        <begin position="53"/>
        <end position="73"/>
    </location>
</feature>
<sequence length="1879" mass="206124">MAASFEEKKSSDAKSIKSTTVMHDLVHKDEEAMTASQRALEIERKKVLRKMDIHILPFVSVLYLLSFLDRANIGNAKIAGMAHDLHLDGLKYNIIAAVFFIPYALAEVPSNICLKLFRPSIWIPSIMVAWGLVMTLMCLCKTYEGLIVARVFLGLTEAGLFPGITFYLSLWYRRRDAAERLAIFFSAATIAGAFGGLLAYGIEHMEGIGGLYGWQWIFCLEGIATVLFAFLSYFFMHDYPETAKFLSVEDRKLVIDMLAEDRHGLATEFSMKYVWQAISDRKTYLQVGIYMSLLIPVYAISLFTPTIVHELGFSAANAQLLTVPPFACGCILTLLFGIMSDRYNLRGPFVIGGCSLSLIGYIVLISQSSPAASYVGAILAAAGVYPCVPVTLAWAGSNAGGDMRRGVALAMVIGMGNLGGICSSFIYLKPPRFFLGHGVIIGCLVAAITLVCIAMWDYNKHNKENIARCQAEGIDESRAEEFKKLGNESPLFRKPSRSRAGFTMHLYNLTLQPATANIQAIVGNFSGARQQEIIVSYGTRLELLRPDPSSGKVSTVISTDVFGSVRSLAAFRLTGGSKDYAIVGSDSGRIVILDYDPKTSSFVKLHQETFGKSGARRIVPGQYLATDPKGRSVMIAAMEKSKLVYILNRDAAANLTISSPLEAHKSSAIIHNIVGVDVGFENPIFAALEVDYSESDQDPTGEAFNRTEKVRIQPFEGVVRRADSQQMLTYYELDLGLNHVVRKWSEPTDPRANLLVQVPGGQLASSDRYDGPSGVLVCCEDHIIYRHMNSPQHRVPIPRRTNPLEDPNRGVIITAAVMHKMKGAFFFLLQSEDGDLFKVTIEHQEQDVTSLKIKYFDTVPVASSLCILKSGFLFVASEFGNHHLYQFQKLGDDDDEPEFVSTRYPGDGMADPSSPLPRAFFKPRPLDNLMLADTLPSLDPIIDSKVLNLLPNSDTPQIFAACGRGARSTLRTLRHGLEVEEAVSSELPGIPNAVWTTKKTEADPYDSYIILSFVNGTLVLSIGETIEEVQDTGFLSSSPTIAVQQIGTDALLQVHPHGLRHVLADGRVNEWRVPQGKTIVTATTNKRQVVAALSSAELVYFELDLDGQLNEYQERRAMGSTILALSIAEVPEGRQRTPYLAVGCEDQTVRIVSLDPESTLVPISLQALTAPPSSICIAEMLDASINKSQPTVFVNIGLQNGVLLRTVLDPMDGSLTDTRTRFLGTRPIKLVRVQIQKNPAILALSSRSWINYTHQNMMHFTPLIYENLDYAWGFSAELSPEGLIGIAGNILRIFTIPKLGTKLKEDIIPLSYTPRKFVTHPENRYFYLIEGDHRTYSDAAAHEKIQRLRQQGTRVDEDVVNLPPIDFGRPKAPAGTWAANIRIIDPVEGTTVSVIPIDGNEGVFSIAIVPFAARKNELHLVVGTAADATVSPRTCTSGYLRTYTFTNDGTGLEFLHKTELDDVPLALLAFQGRLVAGVGKALRLYDIGKRKLLRKVENKAFTSAVVTLATQGSRIIVGDMQESIQYVVYKEPENRLLTFADDTQPRWVTASTMVDYNTIAAGDRFGNIFVNRLDSKVSDQVDEDPTGAGVLHEKPILMGAPHKTNMLCHFHVGDLITSIHKVSLVAGGREVLLYTGLHGTIGILVPLVSKEDVEFIQKLEEHMRQEMVSIVGRDHLAWRGYYAPVKSVVDGDLCETFASLPASKQSAIAEARTTIMNALRLAASRNVVSSRLLAAGRPATRSLSTLKEIKYTAKATATGAGRNGHVESNDLELDLAAPKELGGTGKGQNPEQLFAMGYASCFLGAIQFKARELGKQDQGKNAVVHAQVHIGPPNERPGLGLAVDLTVEGVDQELLEAAHQTCPYSRAVSDSIVVNLKRK</sequence>
<evidence type="ECO:0000256" key="15">
    <source>
        <dbReference type="ARBA" id="ARBA00055157"/>
    </source>
</evidence>
<dbReference type="Gene3D" id="3.30.300.20">
    <property type="match status" value="1"/>
</dbReference>
<evidence type="ECO:0000256" key="1">
    <source>
        <dbReference type="ARBA" id="ARBA00004123"/>
    </source>
</evidence>
<evidence type="ECO:0000256" key="11">
    <source>
        <dbReference type="ARBA" id="ARBA00023187"/>
    </source>
</evidence>
<dbReference type="CDD" id="cd17327">
    <property type="entry name" value="MFS_FEN2_like"/>
    <property type="match status" value="1"/>
</dbReference>
<evidence type="ECO:0000256" key="8">
    <source>
        <dbReference type="ARBA" id="ARBA00022728"/>
    </source>
</evidence>
<comment type="caution">
    <text evidence="19">The sequence shown here is derived from an EMBL/GenBank/DDBJ whole genome shotgun (WGS) entry which is preliminary data.</text>
</comment>
<feature type="transmembrane region" description="Helical" evidence="17">
    <location>
        <begin position="214"/>
        <end position="236"/>
    </location>
</feature>
<dbReference type="FunFam" id="2.130.10.10:FF:001143">
    <property type="entry name" value="Pre-mRNA-splicing factor rse-1, putative"/>
    <property type="match status" value="1"/>
</dbReference>
<dbReference type="FunFam" id="1.20.1250.20:FF:000034">
    <property type="entry name" value="MFS general substrate transporter"/>
    <property type="match status" value="1"/>
</dbReference>
<evidence type="ECO:0000256" key="14">
    <source>
        <dbReference type="ARBA" id="ARBA00040134"/>
    </source>
</evidence>
<dbReference type="Gene3D" id="1.10.150.910">
    <property type="match status" value="1"/>
</dbReference>
<dbReference type="InterPro" id="IPR036102">
    <property type="entry name" value="OsmC/Ohrsf"/>
</dbReference>
<feature type="transmembrane region" description="Helical" evidence="17">
    <location>
        <begin position="93"/>
        <end position="114"/>
    </location>
</feature>
<feature type="transmembrane region" description="Helical" evidence="17">
    <location>
        <begin position="121"/>
        <end position="139"/>
    </location>
</feature>
<dbReference type="InterPro" id="IPR015946">
    <property type="entry name" value="KH_dom-like_a/b"/>
</dbReference>
<evidence type="ECO:0000256" key="17">
    <source>
        <dbReference type="SAM" id="Phobius"/>
    </source>
</evidence>
<evidence type="ECO:0000256" key="16">
    <source>
        <dbReference type="ARBA" id="ARBA00068521"/>
    </source>
</evidence>
<dbReference type="Pfam" id="PF03178">
    <property type="entry name" value="CPSF_A"/>
    <property type="match status" value="1"/>
</dbReference>
<feature type="domain" description="Major facilitator superfamily (MFS) profile" evidence="18">
    <location>
        <begin position="55"/>
        <end position="460"/>
    </location>
</feature>
<keyword evidence="7 17" id="KW-0812">Transmembrane</keyword>
<evidence type="ECO:0000256" key="2">
    <source>
        <dbReference type="ARBA" id="ARBA00004141"/>
    </source>
</evidence>
<dbReference type="SUPFAM" id="SSF82784">
    <property type="entry name" value="OsmC-like"/>
    <property type="match status" value="1"/>
</dbReference>
<dbReference type="FunFam" id="2.130.10.10:FF:000628">
    <property type="entry name" value="Pre-mRNA-splicing factor RSE1"/>
    <property type="match status" value="1"/>
</dbReference>
<feature type="transmembrane region" description="Helical" evidence="17">
    <location>
        <begin position="320"/>
        <end position="338"/>
    </location>
</feature>
<dbReference type="Gene3D" id="1.20.1250.20">
    <property type="entry name" value="MFS general substrate transporter like domains"/>
    <property type="match status" value="2"/>
</dbReference>
<dbReference type="FunFam" id="2.130.10.10:FF:000068">
    <property type="entry name" value="Pre-mRNA-splicing factor rse1, variant"/>
    <property type="match status" value="1"/>
</dbReference>
<dbReference type="GO" id="GO:0006397">
    <property type="term" value="P:mRNA processing"/>
    <property type="evidence" value="ECO:0007669"/>
    <property type="project" value="UniProtKB-KW"/>
</dbReference>
<comment type="subunit">
    <text evidence="4">Associated with the spliceosome.</text>
</comment>
<feature type="transmembrane region" description="Helical" evidence="17">
    <location>
        <begin position="345"/>
        <end position="365"/>
    </location>
</feature>
<feature type="transmembrane region" description="Helical" evidence="17">
    <location>
        <begin position="181"/>
        <end position="202"/>
    </location>
</feature>
<dbReference type="InterPro" id="IPR004871">
    <property type="entry name" value="RSE1/DDB1/CPSF1_C"/>
</dbReference>
<proteinExistence type="inferred from homology"/>
<comment type="subcellular location">
    <subcellularLocation>
        <location evidence="2">Membrane</location>
        <topology evidence="2">Multi-pass membrane protein</topology>
    </subcellularLocation>
    <subcellularLocation>
        <location evidence="1">Nucleus</location>
    </subcellularLocation>
</comment>
<evidence type="ECO:0000259" key="18">
    <source>
        <dbReference type="PROSITE" id="PS50850"/>
    </source>
</evidence>
<evidence type="ECO:0000256" key="7">
    <source>
        <dbReference type="ARBA" id="ARBA00022692"/>
    </source>
</evidence>
<dbReference type="InterPro" id="IPR050358">
    <property type="entry name" value="RSE1/DDB1/CFT1"/>
</dbReference>
<evidence type="ECO:0000313" key="19">
    <source>
        <dbReference type="EMBL" id="RXW19398.1"/>
    </source>
</evidence>
<evidence type="ECO:0000256" key="3">
    <source>
        <dbReference type="ARBA" id="ARBA00007378"/>
    </source>
</evidence>
<dbReference type="InterPro" id="IPR018846">
    <property type="entry name" value="Beta-prop_RSE1/DDB1/CPSF1_1st"/>
</dbReference>
<feature type="transmembrane region" description="Helical" evidence="17">
    <location>
        <begin position="287"/>
        <end position="308"/>
    </location>
</feature>
<protein>
    <recommendedName>
        <fullName evidence="14">Pre-mRNA-splicing factor RSE1</fullName>
    </recommendedName>
    <alternativeName>
        <fullName evidence="16">Pre-mRNA-splicing factor rse1</fullName>
    </alternativeName>
</protein>
<dbReference type="SUPFAM" id="SSF50978">
    <property type="entry name" value="WD40 repeat-like"/>
    <property type="match status" value="1"/>
</dbReference>
<dbReference type="STRING" id="2316362.A0A4V1Q3Q4"/>
<evidence type="ECO:0000256" key="13">
    <source>
        <dbReference type="ARBA" id="ARBA00038266"/>
    </source>
</evidence>
<dbReference type="Pfam" id="PF07690">
    <property type="entry name" value="MFS_1"/>
    <property type="match status" value="1"/>
</dbReference>
<dbReference type="InterPro" id="IPR020846">
    <property type="entry name" value="MFS_dom"/>
</dbReference>
<dbReference type="InterPro" id="IPR058543">
    <property type="entry name" value="Beta-prop_RSE1/DDB1/CPSF1_2nd"/>
</dbReference>
<keyword evidence="11" id="KW-0508">mRNA splicing</keyword>
<evidence type="ECO:0000256" key="12">
    <source>
        <dbReference type="ARBA" id="ARBA00023242"/>
    </source>
</evidence>
<dbReference type="Proteomes" id="UP000290288">
    <property type="component" value="Unassembled WGS sequence"/>
</dbReference>
<keyword evidence="6" id="KW-0507">mRNA processing</keyword>
<dbReference type="Pfam" id="PF02566">
    <property type="entry name" value="OsmC"/>
    <property type="match status" value="1"/>
</dbReference>
<dbReference type="GO" id="GO:0003676">
    <property type="term" value="F:nucleic acid binding"/>
    <property type="evidence" value="ECO:0007669"/>
    <property type="project" value="InterPro"/>
</dbReference>
<name>A0A4V1Q3Q4_9AGAR</name>
<dbReference type="GO" id="GO:0016020">
    <property type="term" value="C:membrane"/>
    <property type="evidence" value="ECO:0007669"/>
    <property type="project" value="UniProtKB-SubCell"/>
</dbReference>
<dbReference type="InterPro" id="IPR003718">
    <property type="entry name" value="OsmC/Ohr_fam"/>
</dbReference>
<keyword evidence="9 17" id="KW-1133">Transmembrane helix</keyword>
<keyword evidence="20" id="KW-1185">Reference proteome</keyword>
<comment type="similarity">
    <text evidence="13">Belongs to the RSE1 family.</text>
</comment>
<dbReference type="InterPro" id="IPR036322">
    <property type="entry name" value="WD40_repeat_dom_sf"/>
</dbReference>
<feature type="transmembrane region" description="Helical" evidence="17">
    <location>
        <begin position="371"/>
        <end position="395"/>
    </location>
</feature>
<evidence type="ECO:0000256" key="5">
    <source>
        <dbReference type="ARBA" id="ARBA00022448"/>
    </source>
</evidence>
<dbReference type="GO" id="GO:0006979">
    <property type="term" value="P:response to oxidative stress"/>
    <property type="evidence" value="ECO:0007669"/>
    <property type="project" value="InterPro"/>
</dbReference>
<evidence type="ECO:0000256" key="9">
    <source>
        <dbReference type="ARBA" id="ARBA00022989"/>
    </source>
</evidence>
<feature type="transmembrane region" description="Helical" evidence="17">
    <location>
        <begin position="145"/>
        <end position="169"/>
    </location>
</feature>
<dbReference type="InterPro" id="IPR011701">
    <property type="entry name" value="MFS"/>
</dbReference>
<evidence type="ECO:0000256" key="10">
    <source>
        <dbReference type="ARBA" id="ARBA00023136"/>
    </source>
</evidence>
<keyword evidence="12" id="KW-0539">Nucleus</keyword>
<dbReference type="SUPFAM" id="SSF101908">
    <property type="entry name" value="Putative isomerase YbhE"/>
    <property type="match status" value="1"/>
</dbReference>
<dbReference type="InterPro" id="IPR036259">
    <property type="entry name" value="MFS_trans_sf"/>
</dbReference>
<dbReference type="InterPro" id="IPR015943">
    <property type="entry name" value="WD40/YVTN_repeat-like_dom_sf"/>
</dbReference>
<comment type="function">
    <text evidence="15">Involved in pre-mRNA splicing and cell cycle control.</text>
</comment>
<evidence type="ECO:0000313" key="20">
    <source>
        <dbReference type="Proteomes" id="UP000290288"/>
    </source>
</evidence>
<dbReference type="OrthoDB" id="436637at2759"/>
<dbReference type="GO" id="GO:0008380">
    <property type="term" value="P:RNA splicing"/>
    <property type="evidence" value="ECO:0007669"/>
    <property type="project" value="UniProtKB-KW"/>
</dbReference>
<reference evidence="19 20" key="1">
    <citation type="submission" date="2019-01" db="EMBL/GenBank/DDBJ databases">
        <title>Draft genome sequence of Psathyrella aberdarensis IHI B618.</title>
        <authorList>
            <person name="Buettner E."/>
            <person name="Kellner H."/>
        </authorList>
    </citation>
    <scope>NUCLEOTIDE SEQUENCE [LARGE SCALE GENOMIC DNA]</scope>
    <source>
        <strain evidence="19 20">IHI B618</strain>
    </source>
</reference>
<dbReference type="Pfam" id="PF23726">
    <property type="entry name" value="Beta-prop_RSE1_2nd"/>
    <property type="match status" value="1"/>
</dbReference>
<evidence type="ECO:0000256" key="6">
    <source>
        <dbReference type="ARBA" id="ARBA00022664"/>
    </source>
</evidence>
<feature type="transmembrane region" description="Helical" evidence="17">
    <location>
        <begin position="407"/>
        <end position="428"/>
    </location>
</feature>
<dbReference type="FunFam" id="1.20.1250.20:FF:000013">
    <property type="entry name" value="MFS general substrate transporter"/>
    <property type="match status" value="1"/>
</dbReference>
<gene>
    <name evidence="19" type="ORF">EST38_g6461</name>
</gene>
<keyword evidence="5" id="KW-0813">Transport</keyword>
<dbReference type="Gene3D" id="2.130.10.10">
    <property type="entry name" value="YVTN repeat-like/Quinoprotein amine dehydrogenase"/>
    <property type="match status" value="3"/>
</dbReference>
<dbReference type="GO" id="GO:0022857">
    <property type="term" value="F:transmembrane transporter activity"/>
    <property type="evidence" value="ECO:0007669"/>
    <property type="project" value="InterPro"/>
</dbReference>
<dbReference type="SUPFAM" id="SSF103473">
    <property type="entry name" value="MFS general substrate transporter"/>
    <property type="match status" value="1"/>
</dbReference>
<feature type="transmembrane region" description="Helical" evidence="17">
    <location>
        <begin position="434"/>
        <end position="456"/>
    </location>
</feature>
<dbReference type="Gene3D" id="2.20.25.10">
    <property type="match status" value="1"/>
</dbReference>
<dbReference type="NCBIfam" id="TIGR03561">
    <property type="entry name" value="organ_hyd_perox"/>
    <property type="match status" value="1"/>
</dbReference>
<evidence type="ECO:0000256" key="4">
    <source>
        <dbReference type="ARBA" id="ARBA00011524"/>
    </source>
</evidence>
<organism evidence="19 20">
    <name type="scientific">Candolleomyces aberdarensis</name>
    <dbReference type="NCBI Taxonomy" id="2316362"/>
    <lineage>
        <taxon>Eukaryota</taxon>
        <taxon>Fungi</taxon>
        <taxon>Dikarya</taxon>
        <taxon>Basidiomycota</taxon>
        <taxon>Agaricomycotina</taxon>
        <taxon>Agaricomycetes</taxon>
        <taxon>Agaricomycetidae</taxon>
        <taxon>Agaricales</taxon>
        <taxon>Agaricineae</taxon>
        <taxon>Psathyrellaceae</taxon>
        <taxon>Candolleomyces</taxon>
    </lineage>
</organism>
<keyword evidence="10 17" id="KW-0472">Membrane</keyword>
<comment type="similarity">
    <text evidence="3">Belongs to the OsmC/Ohr family.</text>
</comment>
<dbReference type="Pfam" id="PF10433">
    <property type="entry name" value="Beta-prop_RSE1_1st"/>
    <property type="match status" value="1"/>
</dbReference>
<dbReference type="PANTHER" id="PTHR10644">
    <property type="entry name" value="DNA REPAIR/RNA PROCESSING CPSF FAMILY"/>
    <property type="match status" value="1"/>
</dbReference>